<keyword evidence="8" id="KW-0325">Glycoprotein</keyword>
<evidence type="ECO:0000313" key="14">
    <source>
        <dbReference type="EMBL" id="KAK3107099.1"/>
    </source>
</evidence>
<evidence type="ECO:0000256" key="5">
    <source>
        <dbReference type="ARBA" id="ARBA00022989"/>
    </source>
</evidence>
<evidence type="ECO:0000259" key="13">
    <source>
        <dbReference type="PROSITE" id="PS50853"/>
    </source>
</evidence>
<evidence type="ECO:0000256" key="9">
    <source>
        <dbReference type="ARBA" id="ARBA00023319"/>
    </source>
</evidence>
<dbReference type="InterPro" id="IPR007110">
    <property type="entry name" value="Ig-like_dom"/>
</dbReference>
<dbReference type="InterPro" id="IPR003598">
    <property type="entry name" value="Ig_sub2"/>
</dbReference>
<dbReference type="InterPro" id="IPR050964">
    <property type="entry name" value="Striated_Muscle_Regulatory"/>
</dbReference>
<dbReference type="InterPro" id="IPR013783">
    <property type="entry name" value="Ig-like_fold"/>
</dbReference>
<feature type="domain" description="Ig-like" evidence="12">
    <location>
        <begin position="1"/>
        <end position="88"/>
    </location>
</feature>
<protein>
    <submittedName>
        <fullName evidence="14">Uncharacterized protein</fullName>
    </submittedName>
</protein>
<dbReference type="GO" id="GO:0016020">
    <property type="term" value="C:membrane"/>
    <property type="evidence" value="ECO:0007669"/>
    <property type="project" value="UniProtKB-SubCell"/>
</dbReference>
<dbReference type="SUPFAM" id="SSF48726">
    <property type="entry name" value="Immunoglobulin"/>
    <property type="match status" value="4"/>
</dbReference>
<evidence type="ECO:0000256" key="3">
    <source>
        <dbReference type="ARBA" id="ARBA00022729"/>
    </source>
</evidence>
<dbReference type="FunFam" id="2.60.40.10:FF:000189">
    <property type="entry name" value="Neogenin isoform 3"/>
    <property type="match status" value="1"/>
</dbReference>
<feature type="compositionally biased region" description="Polar residues" evidence="10">
    <location>
        <begin position="919"/>
        <end position="930"/>
    </location>
</feature>
<dbReference type="Pfam" id="PF00041">
    <property type="entry name" value="fn3"/>
    <property type="match status" value="2"/>
</dbReference>
<dbReference type="AlphaFoldDB" id="A0AA88YKZ3"/>
<keyword evidence="6 11" id="KW-0472">Membrane</keyword>
<feature type="domain" description="Ig-like" evidence="12">
    <location>
        <begin position="93"/>
        <end position="179"/>
    </location>
</feature>
<dbReference type="SMART" id="SM00406">
    <property type="entry name" value="IGv"/>
    <property type="match status" value="2"/>
</dbReference>
<feature type="domain" description="Ig-like" evidence="12">
    <location>
        <begin position="182"/>
        <end position="277"/>
    </location>
</feature>
<dbReference type="FunFam" id="2.60.40.10:FF:002430">
    <property type="entry name" value="Uncharacterized protein"/>
    <property type="match status" value="1"/>
</dbReference>
<dbReference type="InterPro" id="IPR013106">
    <property type="entry name" value="Ig_V-set"/>
</dbReference>
<feature type="compositionally biased region" description="Polar residues" evidence="10">
    <location>
        <begin position="899"/>
        <end position="909"/>
    </location>
</feature>
<evidence type="ECO:0000256" key="1">
    <source>
        <dbReference type="ARBA" id="ARBA00004167"/>
    </source>
</evidence>
<evidence type="ECO:0000256" key="2">
    <source>
        <dbReference type="ARBA" id="ARBA00022692"/>
    </source>
</evidence>
<dbReference type="InterPro" id="IPR003961">
    <property type="entry name" value="FN3_dom"/>
</dbReference>
<keyword evidence="4" id="KW-0677">Repeat</keyword>
<keyword evidence="3" id="KW-0732">Signal</keyword>
<feature type="region of interest" description="Disordered" evidence="10">
    <location>
        <begin position="377"/>
        <end position="398"/>
    </location>
</feature>
<dbReference type="InterPro" id="IPR036179">
    <property type="entry name" value="Ig-like_dom_sf"/>
</dbReference>
<name>A0AA88YKZ3_PINIB</name>
<feature type="region of interest" description="Disordered" evidence="10">
    <location>
        <begin position="865"/>
        <end position="967"/>
    </location>
</feature>
<keyword evidence="2 11" id="KW-0812">Transmembrane</keyword>
<dbReference type="PROSITE" id="PS50835">
    <property type="entry name" value="IG_LIKE"/>
    <property type="match status" value="4"/>
</dbReference>
<feature type="transmembrane region" description="Helical" evidence="11">
    <location>
        <begin position="723"/>
        <end position="748"/>
    </location>
</feature>
<comment type="subcellular location">
    <subcellularLocation>
        <location evidence="1">Membrane</location>
        <topology evidence="1">Single-pass membrane protein</topology>
    </subcellularLocation>
</comment>
<keyword evidence="7" id="KW-1015">Disulfide bond</keyword>
<dbReference type="InterPro" id="IPR036116">
    <property type="entry name" value="FN3_sf"/>
</dbReference>
<dbReference type="Gene3D" id="2.60.40.10">
    <property type="entry name" value="Immunoglobulins"/>
    <property type="match status" value="7"/>
</dbReference>
<dbReference type="EMBL" id="VSWD01000002">
    <property type="protein sequence ID" value="KAK3107099.1"/>
    <property type="molecule type" value="Genomic_DNA"/>
</dbReference>
<dbReference type="PANTHER" id="PTHR13817:SF103">
    <property type="entry name" value="ROUNDABOUT GUIDANCE RECEPTOR 3"/>
    <property type="match status" value="1"/>
</dbReference>
<dbReference type="Pfam" id="PF07679">
    <property type="entry name" value="I-set"/>
    <property type="match status" value="3"/>
</dbReference>
<dbReference type="SUPFAM" id="SSF49265">
    <property type="entry name" value="Fibronectin type III"/>
    <property type="match status" value="2"/>
</dbReference>
<dbReference type="SMART" id="SM00408">
    <property type="entry name" value="IGc2"/>
    <property type="match status" value="4"/>
</dbReference>
<dbReference type="SMART" id="SM00060">
    <property type="entry name" value="FN3"/>
    <property type="match status" value="3"/>
</dbReference>
<evidence type="ECO:0000256" key="4">
    <source>
        <dbReference type="ARBA" id="ARBA00022737"/>
    </source>
</evidence>
<sequence length="967" mass="107125">MISGNLRQTFRLQVGDTAVFHCKPPVGKPEPKVLWRKGQEWIQGNSRVQVKDNGDLVISSVMVSDAGQYTCMAKNMAGEKASQPATLKVLEKPSFRKFPVDITTREAETVEFPCDVVGDQPLDVEWKKEGGFIAYGRMRTLRDHTLRIENVQASDAGVYICVAKNKVGTAEAVARLIVQFLPTFQVKPKDKVVGVGRTVTMQCSVMGIPPPTIIWSKQAREPTGEKTLMFPNFAEGRYSVASDGTLRIDRVQLADSGRYECEALSGLGSAKATAILEVKESDPRPPPVIRFGPQNQTLPTSDNCLLHCEAVGDPVPTIRWFKNGNPLPIDPRILQLGSGTLQISDVQKSDGGTYTCKASSETGETTRSAVLQVEDPLGNKPFRRSQNVKSFPGPPSKPIIDDIKNTDVTLSWQSSGNHGDSDVFAYIVEYFSHETTEGWIVASNSVSGSPYTVTNLQPSTAYVFLVRAKNSNGIGAPSELSDPVITADSTRIYKPDPQSVDTSTAKLSRQELRRRMRGIVVDLKAVDSLPSAANIIWRVYNDLDLIERFEIEYTEILDMSKSVLGHKRYQNASKDARSYTLKQLRSRQWYNICVRAYHGDLSTQCSTSFKVRPLDHVRVAPPRDFAVHKANEKSVRLEWLPPVDMGRGNGPIRGYHIKCVSTDDKHNCSRSVWGNVTMVTIHDLRPDLTYSLMVAARTNSGTGEWSKSVIFGPEQTSLMKEPWFIGVLIGVIAGTLWLALCIFSIWLCRKRRNKKKQKMQEMYSVPNFHTQKSDEGVRNSYAYYRNGYSQKDAQHGSSSMTPMAPEFANLLEPKDTDGHPHYHDGQSPYNDGQNLYNVPQLKTFYYSKDPVAPYATTTLINAGTLPGRSGSGQDMNHVFRPIPQNSGSGDSCCKHECSGDSNTDNSRPNTGIPPDHTDMMQSPTSDSGSHTTDENGFLLKKGKKPMKQVIQPKQAMVNLGRVPSPST</sequence>
<organism evidence="14 15">
    <name type="scientific">Pinctada imbricata</name>
    <name type="common">Atlantic pearl-oyster</name>
    <name type="synonym">Pinctada martensii</name>
    <dbReference type="NCBI Taxonomy" id="66713"/>
    <lineage>
        <taxon>Eukaryota</taxon>
        <taxon>Metazoa</taxon>
        <taxon>Spiralia</taxon>
        <taxon>Lophotrochozoa</taxon>
        <taxon>Mollusca</taxon>
        <taxon>Bivalvia</taxon>
        <taxon>Autobranchia</taxon>
        <taxon>Pteriomorphia</taxon>
        <taxon>Pterioida</taxon>
        <taxon>Pterioidea</taxon>
        <taxon>Pteriidae</taxon>
        <taxon>Pinctada</taxon>
    </lineage>
</organism>
<evidence type="ECO:0000256" key="10">
    <source>
        <dbReference type="SAM" id="MobiDB-lite"/>
    </source>
</evidence>
<dbReference type="FunFam" id="2.60.40.10:FF:000004">
    <property type="entry name" value="DCC isoform 1"/>
    <property type="match status" value="1"/>
</dbReference>
<feature type="domain" description="Ig-like" evidence="12">
    <location>
        <begin position="286"/>
        <end position="372"/>
    </location>
</feature>
<evidence type="ECO:0000256" key="7">
    <source>
        <dbReference type="ARBA" id="ARBA00023157"/>
    </source>
</evidence>
<dbReference type="CDD" id="cd00063">
    <property type="entry name" value="FN3"/>
    <property type="match status" value="2"/>
</dbReference>
<evidence type="ECO:0000256" key="8">
    <source>
        <dbReference type="ARBA" id="ARBA00023180"/>
    </source>
</evidence>
<feature type="domain" description="Fibronectin type-III" evidence="13">
    <location>
        <begin position="394"/>
        <end position="489"/>
    </location>
</feature>
<dbReference type="Proteomes" id="UP001186944">
    <property type="component" value="Unassembled WGS sequence"/>
</dbReference>
<keyword evidence="5 11" id="KW-1133">Transmembrane helix</keyword>
<dbReference type="FunFam" id="2.60.40.10:FF:000008">
    <property type="entry name" value="roundabout homolog 2 isoform X2"/>
    <property type="match status" value="2"/>
</dbReference>
<evidence type="ECO:0000313" key="15">
    <source>
        <dbReference type="Proteomes" id="UP001186944"/>
    </source>
</evidence>
<evidence type="ECO:0000256" key="11">
    <source>
        <dbReference type="SAM" id="Phobius"/>
    </source>
</evidence>
<dbReference type="GO" id="GO:0007399">
    <property type="term" value="P:nervous system development"/>
    <property type="evidence" value="ECO:0007669"/>
    <property type="project" value="UniProtKB-ARBA"/>
</dbReference>
<evidence type="ECO:0000259" key="12">
    <source>
        <dbReference type="PROSITE" id="PS50835"/>
    </source>
</evidence>
<dbReference type="PANTHER" id="PTHR13817">
    <property type="entry name" value="TITIN"/>
    <property type="match status" value="1"/>
</dbReference>
<keyword evidence="15" id="KW-1185">Reference proteome</keyword>
<gene>
    <name evidence="14" type="ORF">FSP39_007139</name>
</gene>
<dbReference type="PROSITE" id="PS50853">
    <property type="entry name" value="FN3"/>
    <property type="match status" value="2"/>
</dbReference>
<dbReference type="SMART" id="SM00409">
    <property type="entry name" value="IG"/>
    <property type="match status" value="4"/>
</dbReference>
<feature type="domain" description="Fibronectin type-III" evidence="13">
    <location>
        <begin position="621"/>
        <end position="716"/>
    </location>
</feature>
<proteinExistence type="predicted"/>
<evidence type="ECO:0000256" key="6">
    <source>
        <dbReference type="ARBA" id="ARBA00023136"/>
    </source>
</evidence>
<dbReference type="InterPro" id="IPR013098">
    <property type="entry name" value="Ig_I-set"/>
</dbReference>
<comment type="caution">
    <text evidence="14">The sequence shown here is derived from an EMBL/GenBank/DDBJ whole genome shotgun (WGS) entry which is preliminary data.</text>
</comment>
<keyword evidence="9" id="KW-0393">Immunoglobulin domain</keyword>
<dbReference type="Pfam" id="PF13927">
    <property type="entry name" value="Ig_3"/>
    <property type="match status" value="1"/>
</dbReference>
<reference evidence="14" key="1">
    <citation type="submission" date="2019-08" db="EMBL/GenBank/DDBJ databases">
        <title>The improved chromosome-level genome for the pearl oyster Pinctada fucata martensii using PacBio sequencing and Hi-C.</title>
        <authorList>
            <person name="Zheng Z."/>
        </authorList>
    </citation>
    <scope>NUCLEOTIDE SEQUENCE</scope>
    <source>
        <strain evidence="14">ZZ-2019</strain>
        <tissue evidence="14">Adductor muscle</tissue>
    </source>
</reference>
<accession>A0AA88YKZ3</accession>
<dbReference type="InterPro" id="IPR003599">
    <property type="entry name" value="Ig_sub"/>
</dbReference>